<keyword evidence="1 2" id="KW-0812">Transmembrane</keyword>
<dbReference type="InParanoid" id="W7XC30"/>
<proteinExistence type="predicted"/>
<gene>
    <name evidence="2" type="ORF">TTHERM_000443079</name>
</gene>
<evidence type="ECO:0000313" key="3">
    <source>
        <dbReference type="Proteomes" id="UP000009168"/>
    </source>
</evidence>
<evidence type="ECO:0000256" key="1">
    <source>
        <dbReference type="SAM" id="Phobius"/>
    </source>
</evidence>
<dbReference type="AlphaFoldDB" id="W7XC30"/>
<dbReference type="RefSeq" id="XP_012653480.1">
    <property type="nucleotide sequence ID" value="XM_012798026.1"/>
</dbReference>
<name>W7XC30_TETTS</name>
<feature type="transmembrane region" description="Helical" evidence="1">
    <location>
        <begin position="59"/>
        <end position="77"/>
    </location>
</feature>
<dbReference type="EMBL" id="GG662665">
    <property type="protein sequence ID" value="EWS74018.1"/>
    <property type="molecule type" value="Genomic_DNA"/>
</dbReference>
<dbReference type="Proteomes" id="UP000009168">
    <property type="component" value="Unassembled WGS sequence"/>
</dbReference>
<keyword evidence="1" id="KW-0472">Membrane</keyword>
<accession>W7XC30</accession>
<sequence length="103" mass="12540">MQTYQSKFTLHQKFYPESYLLSSLKSQIHLANYQITIQYNTKTLNIQKWNFLITFQSTVVKLSFYLLYALFSLHYFTSQQRKFLQIKSNKFQLRSTNLYSLHY</sequence>
<keyword evidence="3" id="KW-1185">Reference proteome</keyword>
<reference evidence="3" key="1">
    <citation type="journal article" date="2006" name="PLoS Biol.">
        <title>Macronuclear genome sequence of the ciliate Tetrahymena thermophila, a model eukaryote.</title>
        <authorList>
            <person name="Eisen J.A."/>
            <person name="Coyne R.S."/>
            <person name="Wu M."/>
            <person name="Wu D."/>
            <person name="Thiagarajan M."/>
            <person name="Wortman J.R."/>
            <person name="Badger J.H."/>
            <person name="Ren Q."/>
            <person name="Amedeo P."/>
            <person name="Jones K.M."/>
            <person name="Tallon L.J."/>
            <person name="Delcher A.L."/>
            <person name="Salzberg S.L."/>
            <person name="Silva J.C."/>
            <person name="Haas B.J."/>
            <person name="Majoros W.H."/>
            <person name="Farzad M."/>
            <person name="Carlton J.M."/>
            <person name="Smith R.K. Jr."/>
            <person name="Garg J."/>
            <person name="Pearlman R.E."/>
            <person name="Karrer K.M."/>
            <person name="Sun L."/>
            <person name="Manning G."/>
            <person name="Elde N.C."/>
            <person name="Turkewitz A.P."/>
            <person name="Asai D.J."/>
            <person name="Wilkes D.E."/>
            <person name="Wang Y."/>
            <person name="Cai H."/>
            <person name="Collins K."/>
            <person name="Stewart B.A."/>
            <person name="Lee S.R."/>
            <person name="Wilamowska K."/>
            <person name="Weinberg Z."/>
            <person name="Ruzzo W.L."/>
            <person name="Wloga D."/>
            <person name="Gaertig J."/>
            <person name="Frankel J."/>
            <person name="Tsao C.-C."/>
            <person name="Gorovsky M.A."/>
            <person name="Keeling P.J."/>
            <person name="Waller R.F."/>
            <person name="Patron N.J."/>
            <person name="Cherry J.M."/>
            <person name="Stover N.A."/>
            <person name="Krieger C.J."/>
            <person name="del Toro C."/>
            <person name="Ryder H.F."/>
            <person name="Williamson S.C."/>
            <person name="Barbeau R.A."/>
            <person name="Hamilton E.P."/>
            <person name="Orias E."/>
        </authorList>
    </citation>
    <scope>NUCLEOTIDE SEQUENCE [LARGE SCALE GENOMIC DNA]</scope>
    <source>
        <strain evidence="3">SB210</strain>
    </source>
</reference>
<organism evidence="2 3">
    <name type="scientific">Tetrahymena thermophila (strain SB210)</name>
    <dbReference type="NCBI Taxonomy" id="312017"/>
    <lineage>
        <taxon>Eukaryota</taxon>
        <taxon>Sar</taxon>
        <taxon>Alveolata</taxon>
        <taxon>Ciliophora</taxon>
        <taxon>Intramacronucleata</taxon>
        <taxon>Oligohymenophorea</taxon>
        <taxon>Hymenostomatida</taxon>
        <taxon>Tetrahymenina</taxon>
        <taxon>Tetrahymenidae</taxon>
        <taxon>Tetrahymena</taxon>
    </lineage>
</organism>
<evidence type="ECO:0000313" key="2">
    <source>
        <dbReference type="EMBL" id="EWS74018.1"/>
    </source>
</evidence>
<dbReference type="GeneID" id="24439007"/>
<keyword evidence="1" id="KW-1133">Transmembrane helix</keyword>
<dbReference type="KEGG" id="tet:TTHERM_000443079"/>
<protein>
    <submittedName>
        <fullName evidence="2">Transmembrane protein, putative</fullName>
    </submittedName>
</protein>